<organism evidence="1 2">
    <name type="scientific">Filimonas zeae</name>
    <dbReference type="NCBI Taxonomy" id="1737353"/>
    <lineage>
        <taxon>Bacteria</taxon>
        <taxon>Pseudomonadati</taxon>
        <taxon>Bacteroidota</taxon>
        <taxon>Chitinophagia</taxon>
        <taxon>Chitinophagales</taxon>
        <taxon>Chitinophagaceae</taxon>
        <taxon>Filimonas</taxon>
    </lineage>
</organism>
<proteinExistence type="predicted"/>
<dbReference type="Gene3D" id="1.10.1200.20">
    <property type="entry name" value="Colicin E immunity protein"/>
    <property type="match status" value="1"/>
</dbReference>
<dbReference type="EMBL" id="BMIB01000002">
    <property type="protein sequence ID" value="GGH66210.1"/>
    <property type="molecule type" value="Genomic_DNA"/>
</dbReference>
<evidence type="ECO:0000313" key="2">
    <source>
        <dbReference type="Proteomes" id="UP000627292"/>
    </source>
</evidence>
<reference evidence="1" key="1">
    <citation type="journal article" date="2014" name="Int. J. Syst. Evol. Microbiol.">
        <title>Complete genome sequence of Corynebacterium casei LMG S-19264T (=DSM 44701T), isolated from a smear-ripened cheese.</title>
        <authorList>
            <consortium name="US DOE Joint Genome Institute (JGI-PGF)"/>
            <person name="Walter F."/>
            <person name="Albersmeier A."/>
            <person name="Kalinowski J."/>
            <person name="Ruckert C."/>
        </authorList>
    </citation>
    <scope>NUCLEOTIDE SEQUENCE</scope>
    <source>
        <strain evidence="1">CGMCC 1.15290</strain>
    </source>
</reference>
<accession>A0A917MV86</accession>
<comment type="caution">
    <text evidence="1">The sequence shown here is derived from an EMBL/GenBank/DDBJ whole genome shotgun (WGS) entry which is preliminary data.</text>
</comment>
<keyword evidence="2" id="KW-1185">Reference proteome</keyword>
<protein>
    <submittedName>
        <fullName evidence="1">Uncharacterized protein</fullName>
    </submittedName>
</protein>
<name>A0A917MV86_9BACT</name>
<dbReference type="RefSeq" id="WP_229687811.1">
    <property type="nucleotide sequence ID" value="NZ_BMIB01000002.1"/>
</dbReference>
<dbReference type="AlphaFoldDB" id="A0A917MV86"/>
<dbReference type="InterPro" id="IPR035900">
    <property type="entry name" value="Colicin_E_sf"/>
</dbReference>
<evidence type="ECO:0000313" key="1">
    <source>
        <dbReference type="EMBL" id="GGH66210.1"/>
    </source>
</evidence>
<sequence length="257" mass="29298">MEKSSLELLVSRLAAIYINDNAGFASAVREQRGHIGIDDLRHLCDILKNGIPVHPNVDNSLLGLSGWISVCLDVVFELIYLLDEKALAVLESFAFGEYDWTQSRALIGLCHLYLAGKLHKDKIELIAVRLEEMRFETHLYFVEELLSRREQDARYDQFFHLFNKSDLFQEALTEIIPSPPLTRVELIVLGERIIAANESPEKLQKLMELFDSNVPYPQGSSLFYYPEDADGAGDYSQYNPPVEEVVDKCLAYKVRVI</sequence>
<gene>
    <name evidence="1" type="ORF">GCM10011379_20150</name>
</gene>
<dbReference type="Proteomes" id="UP000627292">
    <property type="component" value="Unassembled WGS sequence"/>
</dbReference>
<reference evidence="1" key="2">
    <citation type="submission" date="2020-09" db="EMBL/GenBank/DDBJ databases">
        <authorList>
            <person name="Sun Q."/>
            <person name="Zhou Y."/>
        </authorList>
    </citation>
    <scope>NUCLEOTIDE SEQUENCE</scope>
    <source>
        <strain evidence="1">CGMCC 1.15290</strain>
    </source>
</reference>